<feature type="region of interest" description="Disordered" evidence="1">
    <location>
        <begin position="64"/>
        <end position="102"/>
    </location>
</feature>
<evidence type="ECO:0000256" key="1">
    <source>
        <dbReference type="SAM" id="MobiDB-lite"/>
    </source>
</evidence>
<protein>
    <submittedName>
        <fullName evidence="2">Uncharacterized protein</fullName>
    </submittedName>
</protein>
<dbReference type="Proteomes" id="UP001153069">
    <property type="component" value="Unassembled WGS sequence"/>
</dbReference>
<sequence length="513" mass="58402">MDPTSLQLLQQQLQLQRRRQEQLQSGGQYQPPSLGNAVCNFLETGSVSPRFVATLPIPVAQEQVQWHSQQQSGKAQKRKSNKKQKQPVEKKKRKPKNRCQKPDCYELHSGKCSDGSRFCGKHREEHEKKKDPDFQPQAPWVKPTCAQCGNDPVPDKDGLLLCTKHRKEDNKNRKRKQRAKKLVEEAVQVLHIEQVMKNADERKDRLKKFKELDPTVGTYSPGDDPLPTLPNHGFGKIQYYDDTTLQAMMKDAKMPSHIHCLGGGEYGALRTQSHDYVENDFIAEIATSSRKLVLEHKQLSVELTKAAKRNCKHLEIEGDSAPAFNRAAEVHLGEHTEKIQFFKAHRDKKVFGMVTLYGLEGFSFNFVIVEGTVEGSNDNVEFDKGLGNYKEYDQWKTTLEQEDREGVELYEANLKSKNGDGYQKGFHTIIVYKLKAGQRLIFNAQGLTHGVIVPAWVPQADESKPRVKNERSVIVYHDLIPRWGDEPDDGCSDANTKATITSRGRKVRPPRRL</sequence>
<reference evidence="2" key="1">
    <citation type="submission" date="2020-06" db="EMBL/GenBank/DDBJ databases">
        <authorList>
            <consortium name="Plant Systems Biology data submission"/>
        </authorList>
    </citation>
    <scope>NUCLEOTIDE SEQUENCE</scope>
    <source>
        <strain evidence="2">D6</strain>
    </source>
</reference>
<dbReference type="EMBL" id="CAICTM010001118">
    <property type="protein sequence ID" value="CAB9520621.1"/>
    <property type="molecule type" value="Genomic_DNA"/>
</dbReference>
<feature type="compositionally biased region" description="Basic residues" evidence="1">
    <location>
        <begin position="503"/>
        <end position="513"/>
    </location>
</feature>
<feature type="region of interest" description="Disordered" evidence="1">
    <location>
        <begin position="486"/>
        <end position="513"/>
    </location>
</feature>
<feature type="compositionally biased region" description="Polar residues" evidence="1">
    <location>
        <begin position="493"/>
        <end position="502"/>
    </location>
</feature>
<organism evidence="2 3">
    <name type="scientific">Seminavis robusta</name>
    <dbReference type="NCBI Taxonomy" id="568900"/>
    <lineage>
        <taxon>Eukaryota</taxon>
        <taxon>Sar</taxon>
        <taxon>Stramenopiles</taxon>
        <taxon>Ochrophyta</taxon>
        <taxon>Bacillariophyta</taxon>
        <taxon>Bacillariophyceae</taxon>
        <taxon>Bacillariophycidae</taxon>
        <taxon>Naviculales</taxon>
        <taxon>Naviculaceae</taxon>
        <taxon>Seminavis</taxon>
    </lineage>
</organism>
<keyword evidence="3" id="KW-1185">Reference proteome</keyword>
<evidence type="ECO:0000313" key="2">
    <source>
        <dbReference type="EMBL" id="CAB9520621.1"/>
    </source>
</evidence>
<name>A0A9N8EJW6_9STRA</name>
<dbReference type="AlphaFoldDB" id="A0A9N8EJW6"/>
<accession>A0A9N8EJW6</accession>
<feature type="compositionally biased region" description="Basic residues" evidence="1">
    <location>
        <begin position="75"/>
        <end position="99"/>
    </location>
</feature>
<proteinExistence type="predicted"/>
<comment type="caution">
    <text evidence="2">The sequence shown here is derived from an EMBL/GenBank/DDBJ whole genome shotgun (WGS) entry which is preliminary data.</text>
</comment>
<evidence type="ECO:0000313" key="3">
    <source>
        <dbReference type="Proteomes" id="UP001153069"/>
    </source>
</evidence>
<gene>
    <name evidence="2" type="ORF">SEMRO_1120_G243360.1</name>
</gene>